<dbReference type="SMART" id="SM00513">
    <property type="entry name" value="SAP"/>
    <property type="match status" value="1"/>
</dbReference>
<feature type="region of interest" description="Disordered" evidence="3">
    <location>
        <begin position="52"/>
        <end position="87"/>
    </location>
</feature>
<dbReference type="Proteomes" id="UP000887563">
    <property type="component" value="Unplaced"/>
</dbReference>
<dbReference type="Pfam" id="PF02037">
    <property type="entry name" value="SAP"/>
    <property type="match status" value="1"/>
</dbReference>
<evidence type="ECO:0000313" key="5">
    <source>
        <dbReference type="Proteomes" id="UP000887563"/>
    </source>
</evidence>
<dbReference type="WBParaSite" id="Minc3s00010g00676">
    <property type="protein sequence ID" value="Minc3s00010g00676"/>
    <property type="gene ID" value="Minc3s00010g00676"/>
</dbReference>
<reference evidence="6" key="1">
    <citation type="submission" date="2022-11" db="UniProtKB">
        <authorList>
            <consortium name="WormBaseParasite"/>
        </authorList>
    </citation>
    <scope>IDENTIFICATION</scope>
</reference>
<evidence type="ECO:0000256" key="1">
    <source>
        <dbReference type="ARBA" id="ARBA00022553"/>
    </source>
</evidence>
<dbReference type="InterPro" id="IPR003034">
    <property type="entry name" value="SAP_dom"/>
</dbReference>
<dbReference type="Gene3D" id="1.10.720.30">
    <property type="entry name" value="SAP domain"/>
    <property type="match status" value="1"/>
</dbReference>
<evidence type="ECO:0000313" key="6">
    <source>
        <dbReference type="WBParaSite" id="Minc3s00010g00676"/>
    </source>
</evidence>
<evidence type="ECO:0000256" key="2">
    <source>
        <dbReference type="ARBA" id="ARBA00046328"/>
    </source>
</evidence>
<proteinExistence type="inferred from homology"/>
<keyword evidence="1" id="KW-0597">Phosphoprotein</keyword>
<dbReference type="InterPro" id="IPR036361">
    <property type="entry name" value="SAP_dom_sf"/>
</dbReference>
<dbReference type="GO" id="GO:0005634">
    <property type="term" value="C:nucleus"/>
    <property type="evidence" value="ECO:0007669"/>
    <property type="project" value="TreeGrafter"/>
</dbReference>
<dbReference type="PROSITE" id="PS50800">
    <property type="entry name" value="SAP"/>
    <property type="match status" value="1"/>
</dbReference>
<sequence length="106" mass="12238">MTTEGDHFLIDGRPVPELKVVELRKELEIRSLPKSGNKKELVDRLLNFLREEQEELTKQQETPQEEGNQEEKQSPTASHSLPDMVSQYLVQQQIQLEAARRDAGKK</sequence>
<dbReference type="AlphaFoldDB" id="A0A914KHE9"/>
<dbReference type="PANTHER" id="PTHR46551:SF1">
    <property type="entry name" value="SAP DOMAIN-CONTAINING RIBONUCLEOPROTEIN"/>
    <property type="match status" value="1"/>
</dbReference>
<name>A0A914KHE9_MELIC</name>
<protein>
    <submittedName>
        <fullName evidence="6">SAP domain-containing protein</fullName>
    </submittedName>
</protein>
<keyword evidence="5" id="KW-1185">Reference proteome</keyword>
<evidence type="ECO:0000256" key="3">
    <source>
        <dbReference type="SAM" id="MobiDB-lite"/>
    </source>
</evidence>
<feature type="domain" description="SAP" evidence="4">
    <location>
        <begin position="15"/>
        <end position="49"/>
    </location>
</feature>
<dbReference type="InterPro" id="IPR052240">
    <property type="entry name" value="SAP_domain_ribonucleoprotein"/>
</dbReference>
<dbReference type="SUPFAM" id="SSF68906">
    <property type="entry name" value="SAP domain"/>
    <property type="match status" value="1"/>
</dbReference>
<evidence type="ECO:0000259" key="4">
    <source>
        <dbReference type="PROSITE" id="PS50800"/>
    </source>
</evidence>
<dbReference type="GO" id="GO:0016973">
    <property type="term" value="P:poly(A)+ mRNA export from nucleus"/>
    <property type="evidence" value="ECO:0007669"/>
    <property type="project" value="TreeGrafter"/>
</dbReference>
<accession>A0A914KHE9</accession>
<dbReference type="PANTHER" id="PTHR46551">
    <property type="entry name" value="SAP DOMAIN-CONTAINING RIBONUCLEOPROTEIN"/>
    <property type="match status" value="1"/>
</dbReference>
<comment type="similarity">
    <text evidence="2">Belongs to the SAP domain-containing ribonucleoprotein family.</text>
</comment>
<organism evidence="5 6">
    <name type="scientific">Meloidogyne incognita</name>
    <name type="common">Southern root-knot nematode worm</name>
    <name type="synonym">Oxyuris incognita</name>
    <dbReference type="NCBI Taxonomy" id="6306"/>
    <lineage>
        <taxon>Eukaryota</taxon>
        <taxon>Metazoa</taxon>
        <taxon>Ecdysozoa</taxon>
        <taxon>Nematoda</taxon>
        <taxon>Chromadorea</taxon>
        <taxon>Rhabditida</taxon>
        <taxon>Tylenchina</taxon>
        <taxon>Tylenchomorpha</taxon>
        <taxon>Tylenchoidea</taxon>
        <taxon>Meloidogynidae</taxon>
        <taxon>Meloidogyninae</taxon>
        <taxon>Meloidogyne</taxon>
        <taxon>Meloidogyne incognita group</taxon>
    </lineage>
</organism>